<evidence type="ECO:0000313" key="7">
    <source>
        <dbReference type="EMBL" id="RUQ27113.1"/>
    </source>
</evidence>
<keyword evidence="3" id="KW-0732">Signal</keyword>
<dbReference type="Gene3D" id="1.10.4030.10">
    <property type="entry name" value="Porin chaperone SurA, peptide-binding domain"/>
    <property type="match status" value="1"/>
</dbReference>
<keyword evidence="5 7" id="KW-0413">Isomerase</keyword>
<comment type="catalytic activity">
    <reaction evidence="1">
        <text>[protein]-peptidylproline (omega=180) = [protein]-peptidylproline (omega=0)</text>
        <dbReference type="Rhea" id="RHEA:16237"/>
        <dbReference type="Rhea" id="RHEA-COMP:10747"/>
        <dbReference type="Rhea" id="RHEA-COMP:10748"/>
        <dbReference type="ChEBI" id="CHEBI:83833"/>
        <dbReference type="ChEBI" id="CHEBI:83834"/>
        <dbReference type="EC" id="5.2.1.8"/>
    </reaction>
</comment>
<dbReference type="SUPFAM" id="SSF109998">
    <property type="entry name" value="Triger factor/SurA peptide-binding domain-like"/>
    <property type="match status" value="1"/>
</dbReference>
<dbReference type="InterPro" id="IPR050245">
    <property type="entry name" value="PrsA_foldase"/>
</dbReference>
<dbReference type="PANTHER" id="PTHR47245">
    <property type="entry name" value="PEPTIDYLPROLYL ISOMERASE"/>
    <property type="match status" value="1"/>
</dbReference>
<feature type="compositionally biased region" description="Basic and acidic residues" evidence="6">
    <location>
        <begin position="43"/>
        <end position="66"/>
    </location>
</feature>
<dbReference type="AlphaFoldDB" id="A0A3S0VFT2"/>
<evidence type="ECO:0000256" key="5">
    <source>
        <dbReference type="ARBA" id="ARBA00023235"/>
    </source>
</evidence>
<dbReference type="PROSITE" id="PS51257">
    <property type="entry name" value="PROKAR_LIPOPROTEIN"/>
    <property type="match status" value="1"/>
</dbReference>
<feature type="region of interest" description="Disordered" evidence="6">
    <location>
        <begin position="201"/>
        <end position="229"/>
    </location>
</feature>
<evidence type="ECO:0000256" key="1">
    <source>
        <dbReference type="ARBA" id="ARBA00000971"/>
    </source>
</evidence>
<keyword evidence="4" id="KW-0697">Rotamase</keyword>
<accession>A0A3S0VFT2</accession>
<evidence type="ECO:0000256" key="3">
    <source>
        <dbReference type="ARBA" id="ARBA00022729"/>
    </source>
</evidence>
<dbReference type="Pfam" id="PF13624">
    <property type="entry name" value="SurA_N_3"/>
    <property type="match status" value="1"/>
</dbReference>
<sequence>MKKLIYPFITGIIAVTLTACGSNDEGKQSNDEDQTKTAQTEQQDQKKQQEKQMEEMQKKLDKQKVEEKETVAIVNDKELLGRDYNMALSSLQMQMQQMGQDPTSAEAAKQVKEQTIDSLVGQTLILQEADKKGYQASDAEIEKQLAKTKEQYKDDKKFEAALKQAGLDMTALKTQTAENIKYTKYVEKEIPAEQVTDEEIQAYYDQSVQQGSASGQEPPKLEEIKPQIKQQLEQQKQQEKLVQQVEELKKSAKVDIKI</sequence>
<dbReference type="GO" id="GO:0003755">
    <property type="term" value="F:peptidyl-prolyl cis-trans isomerase activity"/>
    <property type="evidence" value="ECO:0007669"/>
    <property type="project" value="UniProtKB-KW"/>
</dbReference>
<name>A0A3S0VFT2_9BACI</name>
<dbReference type="PANTHER" id="PTHR47245:SF1">
    <property type="entry name" value="FOLDASE PROTEIN PRSA"/>
    <property type="match status" value="1"/>
</dbReference>
<evidence type="ECO:0000313" key="8">
    <source>
        <dbReference type="Proteomes" id="UP000267430"/>
    </source>
</evidence>
<protein>
    <recommendedName>
        <fullName evidence="2">peptidylprolyl isomerase</fullName>
        <ecNumber evidence="2">5.2.1.8</ecNumber>
    </recommendedName>
</protein>
<dbReference type="EMBL" id="RYZZ01000030">
    <property type="protein sequence ID" value="RUQ27113.1"/>
    <property type="molecule type" value="Genomic_DNA"/>
</dbReference>
<dbReference type="RefSeq" id="WP_126866407.1">
    <property type="nucleotide sequence ID" value="NZ_JAUSTX010000009.1"/>
</dbReference>
<dbReference type="InterPro" id="IPR027304">
    <property type="entry name" value="Trigger_fact/SurA_dom_sf"/>
</dbReference>
<gene>
    <name evidence="7" type="ORF">ELQ35_17330</name>
</gene>
<comment type="caution">
    <text evidence="7">The sequence shown here is derived from an EMBL/GenBank/DDBJ whole genome shotgun (WGS) entry which is preliminary data.</text>
</comment>
<dbReference type="Proteomes" id="UP000267430">
    <property type="component" value="Unassembled WGS sequence"/>
</dbReference>
<keyword evidence="8" id="KW-1185">Reference proteome</keyword>
<dbReference type="OrthoDB" id="4775280at2"/>
<organism evidence="7 8">
    <name type="scientific">Peribacillus cavernae</name>
    <dbReference type="NCBI Taxonomy" id="1674310"/>
    <lineage>
        <taxon>Bacteria</taxon>
        <taxon>Bacillati</taxon>
        <taxon>Bacillota</taxon>
        <taxon>Bacilli</taxon>
        <taxon>Bacillales</taxon>
        <taxon>Bacillaceae</taxon>
        <taxon>Peribacillus</taxon>
    </lineage>
</organism>
<evidence type="ECO:0000256" key="2">
    <source>
        <dbReference type="ARBA" id="ARBA00013194"/>
    </source>
</evidence>
<evidence type="ECO:0000256" key="6">
    <source>
        <dbReference type="SAM" id="MobiDB-lite"/>
    </source>
</evidence>
<proteinExistence type="predicted"/>
<feature type="compositionally biased region" description="Polar residues" evidence="6">
    <location>
        <begin position="204"/>
        <end position="215"/>
    </location>
</feature>
<reference evidence="7 8" key="1">
    <citation type="submission" date="2018-12" db="EMBL/GenBank/DDBJ databases">
        <title>Bacillus chawlae sp. nov., Bacillus glennii sp. nov., and Bacillus saganii sp. nov. Isolated from the Vehicle Assembly Building at Kennedy Space Center where the Viking Spacecraft were Assembled.</title>
        <authorList>
            <person name="Seuylemezian A."/>
            <person name="Vaishampayan P."/>
        </authorList>
    </citation>
    <scope>NUCLEOTIDE SEQUENCE [LARGE SCALE GENOMIC DNA]</scope>
    <source>
        <strain evidence="7 8">L5</strain>
    </source>
</reference>
<feature type="region of interest" description="Disordered" evidence="6">
    <location>
        <begin position="20"/>
        <end position="66"/>
    </location>
</feature>
<feature type="compositionally biased region" description="Basic and acidic residues" evidence="6">
    <location>
        <begin position="24"/>
        <end position="35"/>
    </location>
</feature>
<evidence type="ECO:0000256" key="4">
    <source>
        <dbReference type="ARBA" id="ARBA00023110"/>
    </source>
</evidence>
<dbReference type="EC" id="5.2.1.8" evidence="2"/>